<name>A0A383CL66_9ZZZZ</name>
<proteinExistence type="predicted"/>
<dbReference type="AlphaFoldDB" id="A0A383CL66"/>
<gene>
    <name evidence="3" type="ORF">METZ01_LOCUS485654</name>
</gene>
<dbReference type="Gene3D" id="3.10.129.10">
    <property type="entry name" value="Hotdog Thioesterase"/>
    <property type="match status" value="1"/>
</dbReference>
<protein>
    <recommendedName>
        <fullName evidence="2">FAS1-like dehydratase domain-containing protein</fullName>
    </recommendedName>
</protein>
<dbReference type="InterPro" id="IPR039569">
    <property type="entry name" value="FAS1-like_DH_region"/>
</dbReference>
<dbReference type="InterPro" id="IPR029069">
    <property type="entry name" value="HotDog_dom_sf"/>
</dbReference>
<feature type="non-terminal residue" evidence="3">
    <location>
        <position position="1"/>
    </location>
</feature>
<feature type="region of interest" description="Disordered" evidence="1">
    <location>
        <begin position="84"/>
        <end position="116"/>
    </location>
</feature>
<organism evidence="3">
    <name type="scientific">marine metagenome</name>
    <dbReference type="NCBI Taxonomy" id="408172"/>
    <lineage>
        <taxon>unclassified sequences</taxon>
        <taxon>metagenomes</taxon>
        <taxon>ecological metagenomes</taxon>
    </lineage>
</organism>
<reference evidence="3" key="1">
    <citation type="submission" date="2018-05" db="EMBL/GenBank/DDBJ databases">
        <authorList>
            <person name="Lanie J.A."/>
            <person name="Ng W.-L."/>
            <person name="Kazmierczak K.M."/>
            <person name="Andrzejewski T.M."/>
            <person name="Davidsen T.M."/>
            <person name="Wayne K.J."/>
            <person name="Tettelin H."/>
            <person name="Glass J.I."/>
            <person name="Rusch D."/>
            <person name="Podicherti R."/>
            <person name="Tsui H.-C.T."/>
            <person name="Winkler M.E."/>
        </authorList>
    </citation>
    <scope>NUCLEOTIDE SEQUENCE</scope>
</reference>
<accession>A0A383CL66</accession>
<feature type="domain" description="FAS1-like dehydratase" evidence="2">
    <location>
        <begin position="20"/>
        <end position="67"/>
    </location>
</feature>
<dbReference type="Pfam" id="PF13452">
    <property type="entry name" value="FAS1_DH_region"/>
    <property type="match status" value="1"/>
</dbReference>
<dbReference type="EMBL" id="UINC01209681">
    <property type="protein sequence ID" value="SVE32800.1"/>
    <property type="molecule type" value="Genomic_DNA"/>
</dbReference>
<evidence type="ECO:0000256" key="1">
    <source>
        <dbReference type="SAM" id="MobiDB-lite"/>
    </source>
</evidence>
<evidence type="ECO:0000259" key="2">
    <source>
        <dbReference type="Pfam" id="PF13452"/>
    </source>
</evidence>
<sequence>FLALEWSRAARRQTPFAKWEIRWSRGVLAGDTITSTRRVFEKYVRRGSRFITFRVEATNQNGAEVAEYDYTYIFDYCESRKDAPQETRDAEASSPDTVGSGIPGRQSETWATNSRP</sequence>
<feature type="compositionally biased region" description="Polar residues" evidence="1">
    <location>
        <begin position="106"/>
        <end position="116"/>
    </location>
</feature>
<dbReference type="SUPFAM" id="SSF54637">
    <property type="entry name" value="Thioesterase/thiol ester dehydrase-isomerase"/>
    <property type="match status" value="1"/>
</dbReference>
<evidence type="ECO:0000313" key="3">
    <source>
        <dbReference type="EMBL" id="SVE32800.1"/>
    </source>
</evidence>